<dbReference type="InterPro" id="IPR019410">
    <property type="entry name" value="Methyltransf_16"/>
</dbReference>
<reference evidence="2" key="2">
    <citation type="submission" date="2025-08" db="UniProtKB">
        <authorList>
            <consortium name="RefSeq"/>
        </authorList>
    </citation>
    <scope>IDENTIFICATION</scope>
    <source>
        <tissue evidence="2">Young leaves</tissue>
    </source>
</reference>
<dbReference type="Proteomes" id="UP000228380">
    <property type="component" value="Chromosome 1"/>
</dbReference>
<proteinExistence type="predicted"/>
<dbReference type="RefSeq" id="XP_008795875.1">
    <property type="nucleotide sequence ID" value="XM_008797653.4"/>
</dbReference>
<evidence type="ECO:0000313" key="1">
    <source>
        <dbReference type="Proteomes" id="UP000228380"/>
    </source>
</evidence>
<dbReference type="Gene3D" id="3.40.50.150">
    <property type="entry name" value="Vaccinia Virus protein VP39"/>
    <property type="match status" value="1"/>
</dbReference>
<name>A0A8B7CBS9_PHODC</name>
<dbReference type="PANTHER" id="PTHR23108:SF0">
    <property type="entry name" value="METHYLTRANSFERASE-LIKE PROTEIN 22"/>
    <property type="match status" value="1"/>
</dbReference>
<accession>A0A8B7CBS9</accession>
<dbReference type="GeneID" id="103711496"/>
<dbReference type="SUPFAM" id="SSF53335">
    <property type="entry name" value="S-adenosyl-L-methionine-dependent methyltransferases"/>
    <property type="match status" value="1"/>
</dbReference>
<organism evidence="1 2">
    <name type="scientific">Phoenix dactylifera</name>
    <name type="common">Date palm</name>
    <dbReference type="NCBI Taxonomy" id="42345"/>
    <lineage>
        <taxon>Eukaryota</taxon>
        <taxon>Viridiplantae</taxon>
        <taxon>Streptophyta</taxon>
        <taxon>Embryophyta</taxon>
        <taxon>Tracheophyta</taxon>
        <taxon>Spermatophyta</taxon>
        <taxon>Magnoliopsida</taxon>
        <taxon>Liliopsida</taxon>
        <taxon>Arecaceae</taxon>
        <taxon>Coryphoideae</taxon>
        <taxon>Phoeniceae</taxon>
        <taxon>Phoenix</taxon>
    </lineage>
</organism>
<dbReference type="PANTHER" id="PTHR23108">
    <property type="entry name" value="METHYLTRANSFERASE-RELATED"/>
    <property type="match status" value="1"/>
</dbReference>
<protein>
    <submittedName>
        <fullName evidence="2">Methyltransferase-like protein 22 isoform X1</fullName>
    </submittedName>
</protein>
<dbReference type="InterPro" id="IPR029063">
    <property type="entry name" value="SAM-dependent_MTases_sf"/>
</dbReference>
<dbReference type="Pfam" id="PF10294">
    <property type="entry name" value="Methyltransf_16"/>
    <property type="match status" value="1"/>
</dbReference>
<dbReference type="InterPro" id="IPR038899">
    <property type="entry name" value="METTL22"/>
</dbReference>
<dbReference type="OrthoDB" id="46564at2759"/>
<reference evidence="1" key="1">
    <citation type="journal article" date="2019" name="Nat. Commun.">
        <title>Genome-wide association mapping of date palm fruit traits.</title>
        <authorList>
            <person name="Hazzouri K.M."/>
            <person name="Gros-Balthazard M."/>
            <person name="Flowers J.M."/>
            <person name="Copetti D."/>
            <person name="Lemansour A."/>
            <person name="Lebrun M."/>
            <person name="Masmoudi K."/>
            <person name="Ferrand S."/>
            <person name="Dhar M.I."/>
            <person name="Fresquez Z.A."/>
            <person name="Rosas U."/>
            <person name="Zhang J."/>
            <person name="Talag J."/>
            <person name="Lee S."/>
            <person name="Kudrna D."/>
            <person name="Powell R.F."/>
            <person name="Leitch I.J."/>
            <person name="Krueger R.R."/>
            <person name="Wing R.A."/>
            <person name="Amiri K.M.A."/>
            <person name="Purugganan M.D."/>
        </authorList>
    </citation>
    <scope>NUCLEOTIDE SEQUENCE [LARGE SCALE GENOMIC DNA]</scope>
    <source>
        <strain evidence="1">cv. Khalas</strain>
    </source>
</reference>
<keyword evidence="1" id="KW-1185">Reference proteome</keyword>
<dbReference type="GO" id="GO:0005634">
    <property type="term" value="C:nucleus"/>
    <property type="evidence" value="ECO:0007669"/>
    <property type="project" value="TreeGrafter"/>
</dbReference>
<gene>
    <name evidence="2" type="primary">LOC103711496</name>
</gene>
<dbReference type="GO" id="GO:0008276">
    <property type="term" value="F:protein methyltransferase activity"/>
    <property type="evidence" value="ECO:0007669"/>
    <property type="project" value="InterPro"/>
</dbReference>
<dbReference type="AlphaFoldDB" id="A0A8B7CBS9"/>
<evidence type="ECO:0000313" key="2">
    <source>
        <dbReference type="RefSeq" id="XP_008795875.1"/>
    </source>
</evidence>
<sequence>MEGEKEEEQVMSEVHLGCPPGFSGSYVSHFTFPLPSTNMPDERYDDNDRLKLEVASSQEIILDDDGDLLLTRRNDKNRRYLNYGFIIRHNITSSLGNVGLQVWRAAMVLTDFVLHKSLTSSDFNDIIALELGAGTGLVGIALARVARTVFITDRGMEVLGNCAANVELNSDLLKFREPSIYIRELDWKETWPPNLQTCDFSSQPRTRYSWASSEIQEAERATLLLAADVIYSDELTDSFFSILERLMAWGSEKVLYLALEKRYNFSLEELDVVANGYAHFRSLLKDGEEYGGHGDTMLPRFVGELINLGQIPQYIREYERGKDLEIWKITYCSTRLK</sequence>
<dbReference type="KEGG" id="pda:103711496"/>